<keyword evidence="4 6" id="KW-1133">Transmembrane helix</keyword>
<dbReference type="AlphaFoldDB" id="A0A1V9Y6T9"/>
<dbReference type="GO" id="GO:0005886">
    <property type="term" value="C:plasma membrane"/>
    <property type="evidence" value="ECO:0007669"/>
    <property type="project" value="UniProtKB-SubCell"/>
</dbReference>
<keyword evidence="3 6" id="KW-0812">Transmembrane</keyword>
<feature type="transmembrane region" description="Helical" evidence="6">
    <location>
        <begin position="576"/>
        <end position="597"/>
    </location>
</feature>
<feature type="transmembrane region" description="Helical" evidence="6">
    <location>
        <begin position="68"/>
        <end position="88"/>
    </location>
</feature>
<evidence type="ECO:0000256" key="4">
    <source>
        <dbReference type="ARBA" id="ARBA00022989"/>
    </source>
</evidence>
<dbReference type="Pfam" id="PF03553">
    <property type="entry name" value="Na_H_antiporter"/>
    <property type="match status" value="1"/>
</dbReference>
<dbReference type="PANTHER" id="PTHR43478">
    <property type="entry name" value="NA+/H+ ANTIPORTER-RELATED"/>
    <property type="match status" value="1"/>
</dbReference>
<feature type="transmembrane region" description="Helical" evidence="6">
    <location>
        <begin position="549"/>
        <end position="570"/>
    </location>
</feature>
<dbReference type="STRING" id="74557.A0A1V9Y6T9"/>
<feature type="transmembrane region" description="Helical" evidence="6">
    <location>
        <begin position="359"/>
        <end position="379"/>
    </location>
</feature>
<organism evidence="8 9">
    <name type="scientific">Thraustotheca clavata</name>
    <dbReference type="NCBI Taxonomy" id="74557"/>
    <lineage>
        <taxon>Eukaryota</taxon>
        <taxon>Sar</taxon>
        <taxon>Stramenopiles</taxon>
        <taxon>Oomycota</taxon>
        <taxon>Saprolegniomycetes</taxon>
        <taxon>Saprolegniales</taxon>
        <taxon>Achlyaceae</taxon>
        <taxon>Thraustotheca</taxon>
    </lineage>
</organism>
<evidence type="ECO:0000256" key="3">
    <source>
        <dbReference type="ARBA" id="ARBA00022692"/>
    </source>
</evidence>
<evidence type="ECO:0000259" key="7">
    <source>
        <dbReference type="Pfam" id="PF03553"/>
    </source>
</evidence>
<feature type="transmembrane region" description="Helical" evidence="6">
    <location>
        <begin position="94"/>
        <end position="118"/>
    </location>
</feature>
<dbReference type="InterPro" id="IPR018461">
    <property type="entry name" value="Na/H_Antiport_NhaC-like_C"/>
</dbReference>
<keyword evidence="9" id="KW-1185">Reference proteome</keyword>
<feature type="transmembrane region" description="Helical" evidence="6">
    <location>
        <begin position="138"/>
        <end position="156"/>
    </location>
</feature>
<evidence type="ECO:0000313" key="9">
    <source>
        <dbReference type="Proteomes" id="UP000243217"/>
    </source>
</evidence>
<comment type="subcellular location">
    <subcellularLocation>
        <location evidence="1">Cell membrane</location>
        <topology evidence="1">Multi-pass membrane protein</topology>
    </subcellularLocation>
</comment>
<name>A0A1V9Y6T9_9STRA</name>
<proteinExistence type="predicted"/>
<evidence type="ECO:0000256" key="6">
    <source>
        <dbReference type="SAM" id="Phobius"/>
    </source>
</evidence>
<feature type="domain" description="Na+/H+ antiporter NhaC-like C-terminal" evidence="7">
    <location>
        <begin position="229"/>
        <end position="567"/>
    </location>
</feature>
<evidence type="ECO:0000313" key="8">
    <source>
        <dbReference type="EMBL" id="OQR81427.1"/>
    </source>
</evidence>
<evidence type="ECO:0000256" key="1">
    <source>
        <dbReference type="ARBA" id="ARBA00004651"/>
    </source>
</evidence>
<dbReference type="OrthoDB" id="5593520at2759"/>
<evidence type="ECO:0000256" key="2">
    <source>
        <dbReference type="ARBA" id="ARBA00022475"/>
    </source>
</evidence>
<feature type="transmembrane region" description="Helical" evidence="6">
    <location>
        <begin position="466"/>
        <end position="489"/>
    </location>
</feature>
<accession>A0A1V9Y6T9</accession>
<dbReference type="EMBL" id="JNBS01004995">
    <property type="protein sequence ID" value="OQR81427.1"/>
    <property type="molecule type" value="Genomic_DNA"/>
</dbReference>
<evidence type="ECO:0000256" key="5">
    <source>
        <dbReference type="ARBA" id="ARBA00023136"/>
    </source>
</evidence>
<protein>
    <recommendedName>
        <fullName evidence="7">Na+/H+ antiporter NhaC-like C-terminal domain-containing protein</fullName>
    </recommendedName>
</protein>
<reference evidence="8 9" key="1">
    <citation type="journal article" date="2014" name="Genome Biol. Evol.">
        <title>The secreted proteins of Achlya hypogyna and Thraustotheca clavata identify the ancestral oomycete secretome and reveal gene acquisitions by horizontal gene transfer.</title>
        <authorList>
            <person name="Misner I."/>
            <person name="Blouin N."/>
            <person name="Leonard G."/>
            <person name="Richards T.A."/>
            <person name="Lane C.E."/>
        </authorList>
    </citation>
    <scope>NUCLEOTIDE SEQUENCE [LARGE SCALE GENOMIC DNA]</scope>
    <source>
        <strain evidence="8 9">ATCC 34112</strain>
    </source>
</reference>
<comment type="caution">
    <text evidence="8">The sequence shown here is derived from an EMBL/GenBank/DDBJ whole genome shotgun (WGS) entry which is preliminary data.</text>
</comment>
<sequence length="613" mass="66412">MVHGLVGQYGHDLYTFSYVKTLKFLLHNQSQALLEHSLPGLIVNNNGNHHLLVQLATNQVLSELDAKVVSIPGILSLTPPLLTVFVSIALKQVFVALVLGIWLGCCLLYNFNPFVALLRTFDTYFTKAFSPNNGHAQVVTFCFLLGGLIGIVLKGGGAHGLASIVKQFTSTRLRALVAVVLLNFLVFFDDYSAILIVGTTFSRITQELKISKAKFAFIIHGISACFVSLMPISSWVGVEVGYIQGQPALIATQDPFMWFLASIPYRFFPILWLIFIIMTIAIGRDFGPMLRLEKQAFYHRYPTQRRHSRRHYDTEEAHLRLSTDSETFSPVAFTLLSPNPTITDTSALAPSPLTPLNRWYNAAIPFASVALVTFFGMYFDGLASCDEEHPSLMKIFANANSFNALMWGSLAGCLVALALLIAQKILTLHGVMDAWVAGSVIHDVQAATYLSATLGDTINPSLLPAIVSILCFCMSFATGSAFGSMGIMFPLVIPLADRLVAGDHELLKHCVGSILGGCLFGNVLSPIADDTILACMASGLDIATHIESMALYVFMIGGLSLLVGLLVGSLPVGLGWYSAAEGLLLGTILIVAVLFGLGKPIVASHETQRPLLV</sequence>
<keyword evidence="5 6" id="KW-0472">Membrane</keyword>
<keyword evidence="2" id="KW-1003">Cell membrane</keyword>
<dbReference type="Proteomes" id="UP000243217">
    <property type="component" value="Unassembled WGS sequence"/>
</dbReference>
<feature type="transmembrane region" description="Helical" evidence="6">
    <location>
        <begin position="256"/>
        <end position="282"/>
    </location>
</feature>
<feature type="transmembrane region" description="Helical" evidence="6">
    <location>
        <begin position="399"/>
        <end position="422"/>
    </location>
</feature>
<dbReference type="PANTHER" id="PTHR43478:SF1">
    <property type="entry name" value="NA+_H+ ANTIPORTER NHAC-LIKE C-TERMINAL DOMAIN-CONTAINING PROTEIN"/>
    <property type="match status" value="1"/>
</dbReference>
<feature type="transmembrane region" description="Helical" evidence="6">
    <location>
        <begin position="176"/>
        <end position="201"/>
    </location>
</feature>
<gene>
    <name evidence="8" type="ORF">THRCLA_11743</name>
</gene>
<feature type="transmembrane region" description="Helical" evidence="6">
    <location>
        <begin position="213"/>
        <end position="236"/>
    </location>
</feature>